<evidence type="ECO:0000256" key="4">
    <source>
        <dbReference type="SAM" id="Coils"/>
    </source>
</evidence>
<keyword evidence="8" id="KW-1185">Reference proteome</keyword>
<dbReference type="PRINTS" id="PR00035">
    <property type="entry name" value="HTHGNTR"/>
</dbReference>
<dbReference type="Gene3D" id="1.10.10.10">
    <property type="entry name" value="Winged helix-like DNA-binding domain superfamily/Winged helix DNA-binding domain"/>
    <property type="match status" value="1"/>
</dbReference>
<evidence type="ECO:0000256" key="2">
    <source>
        <dbReference type="ARBA" id="ARBA00023125"/>
    </source>
</evidence>
<organism evidence="7 8">
    <name type="scientific">Streptomyces liliifuscus</name>
    <dbReference type="NCBI Taxonomy" id="2797636"/>
    <lineage>
        <taxon>Bacteria</taxon>
        <taxon>Bacillati</taxon>
        <taxon>Actinomycetota</taxon>
        <taxon>Actinomycetes</taxon>
        <taxon>Kitasatosporales</taxon>
        <taxon>Streptomycetaceae</taxon>
        <taxon>Streptomyces</taxon>
    </lineage>
</organism>
<dbReference type="InterPro" id="IPR036390">
    <property type="entry name" value="WH_DNA-bd_sf"/>
</dbReference>
<dbReference type="PANTHER" id="PTHR44846">
    <property type="entry name" value="MANNOSYL-D-GLYCERATE TRANSPORT/METABOLISM SYSTEM REPRESSOR MNGR-RELATED"/>
    <property type="match status" value="1"/>
</dbReference>
<evidence type="ECO:0000256" key="5">
    <source>
        <dbReference type="SAM" id="MobiDB-lite"/>
    </source>
</evidence>
<feature type="domain" description="HTH gntR-type" evidence="6">
    <location>
        <begin position="8"/>
        <end position="76"/>
    </location>
</feature>
<evidence type="ECO:0000259" key="6">
    <source>
        <dbReference type="PROSITE" id="PS50949"/>
    </source>
</evidence>
<reference evidence="7 8" key="1">
    <citation type="submission" date="2020-12" db="EMBL/GenBank/DDBJ databases">
        <title>A novel species.</title>
        <authorList>
            <person name="Li K."/>
        </authorList>
    </citation>
    <scope>NUCLEOTIDE SEQUENCE [LARGE SCALE GENOMIC DNA]</scope>
    <source>
        <strain evidence="7 8">ZYC-3</strain>
    </source>
</reference>
<name>A0A7T7I6Z9_9ACTN</name>
<evidence type="ECO:0000313" key="7">
    <source>
        <dbReference type="EMBL" id="QQM41952.1"/>
    </source>
</evidence>
<gene>
    <name evidence="7" type="ORF">JEQ17_22585</name>
</gene>
<evidence type="ECO:0000256" key="1">
    <source>
        <dbReference type="ARBA" id="ARBA00023015"/>
    </source>
</evidence>
<dbReference type="EMBL" id="CP066831">
    <property type="protein sequence ID" value="QQM41952.1"/>
    <property type="molecule type" value="Genomic_DNA"/>
</dbReference>
<dbReference type="SMART" id="SM00345">
    <property type="entry name" value="HTH_GNTR"/>
    <property type="match status" value="1"/>
</dbReference>
<dbReference type="AlphaFoldDB" id="A0A7T7I6Z9"/>
<dbReference type="PROSITE" id="PS50949">
    <property type="entry name" value="HTH_GNTR"/>
    <property type="match status" value="1"/>
</dbReference>
<evidence type="ECO:0000256" key="3">
    <source>
        <dbReference type="ARBA" id="ARBA00023163"/>
    </source>
</evidence>
<dbReference type="KEGG" id="slf:JEQ17_22585"/>
<sequence length="123" mass="13804">MADFTAGRAAYLQIADEFKSRIRDGELAPGEKLPSEAELMTQHSVSRTVARQAISRLREDGYAISHQGKGSFAALPGEGGPSKRSPEFEQITEYLSEVRRDVRRLAERMDQLEDLVRQQARGR</sequence>
<keyword evidence="3" id="KW-0804">Transcription</keyword>
<dbReference type="InterPro" id="IPR050679">
    <property type="entry name" value="Bact_HTH_transcr_reg"/>
</dbReference>
<dbReference type="GO" id="GO:0003700">
    <property type="term" value="F:DNA-binding transcription factor activity"/>
    <property type="evidence" value="ECO:0007669"/>
    <property type="project" value="InterPro"/>
</dbReference>
<dbReference type="GO" id="GO:0003677">
    <property type="term" value="F:DNA binding"/>
    <property type="evidence" value="ECO:0007669"/>
    <property type="project" value="UniProtKB-KW"/>
</dbReference>
<keyword evidence="1" id="KW-0805">Transcription regulation</keyword>
<dbReference type="RefSeq" id="WP_200396909.1">
    <property type="nucleotide sequence ID" value="NZ_CP066831.1"/>
</dbReference>
<dbReference type="GO" id="GO:0045892">
    <property type="term" value="P:negative regulation of DNA-templated transcription"/>
    <property type="evidence" value="ECO:0007669"/>
    <property type="project" value="TreeGrafter"/>
</dbReference>
<feature type="region of interest" description="Disordered" evidence="5">
    <location>
        <begin position="68"/>
        <end position="87"/>
    </location>
</feature>
<dbReference type="InterPro" id="IPR036388">
    <property type="entry name" value="WH-like_DNA-bd_sf"/>
</dbReference>
<dbReference type="PANTHER" id="PTHR44846:SF17">
    <property type="entry name" value="GNTR-FAMILY TRANSCRIPTIONAL REGULATOR"/>
    <property type="match status" value="1"/>
</dbReference>
<dbReference type="InterPro" id="IPR000524">
    <property type="entry name" value="Tscrpt_reg_HTH_GntR"/>
</dbReference>
<keyword evidence="4" id="KW-0175">Coiled coil</keyword>
<dbReference type="Pfam" id="PF00392">
    <property type="entry name" value="GntR"/>
    <property type="match status" value="1"/>
</dbReference>
<feature type="coiled-coil region" evidence="4">
    <location>
        <begin position="95"/>
        <end position="122"/>
    </location>
</feature>
<dbReference type="Proteomes" id="UP000595636">
    <property type="component" value="Chromosome"/>
</dbReference>
<dbReference type="CDD" id="cd07377">
    <property type="entry name" value="WHTH_GntR"/>
    <property type="match status" value="1"/>
</dbReference>
<accession>A0A7T7I6Z9</accession>
<proteinExistence type="predicted"/>
<keyword evidence="2" id="KW-0238">DNA-binding</keyword>
<dbReference type="SUPFAM" id="SSF46785">
    <property type="entry name" value="Winged helix' DNA-binding domain"/>
    <property type="match status" value="1"/>
</dbReference>
<protein>
    <submittedName>
        <fullName evidence="7">Winged helix-turn-helix transcriptional regulator</fullName>
    </submittedName>
</protein>
<evidence type="ECO:0000313" key="8">
    <source>
        <dbReference type="Proteomes" id="UP000595636"/>
    </source>
</evidence>